<dbReference type="Proteomes" id="UP000019763">
    <property type="component" value="Unassembled WGS sequence"/>
</dbReference>
<dbReference type="InterPro" id="IPR031327">
    <property type="entry name" value="MCM"/>
</dbReference>
<keyword evidence="3 11" id="KW-0235">DNA replication</keyword>
<dbReference type="SUPFAM" id="SSF52540">
    <property type="entry name" value="P-loop containing nucleoside triphosphate hydrolases"/>
    <property type="match status" value="1"/>
</dbReference>
<evidence type="ECO:0000256" key="4">
    <source>
        <dbReference type="ARBA" id="ARBA00022741"/>
    </source>
</evidence>
<comment type="catalytic activity">
    <reaction evidence="11">
        <text>ATP + H2O = ADP + phosphate + H(+)</text>
        <dbReference type="Rhea" id="RHEA:13065"/>
        <dbReference type="ChEBI" id="CHEBI:15377"/>
        <dbReference type="ChEBI" id="CHEBI:15378"/>
        <dbReference type="ChEBI" id="CHEBI:30616"/>
        <dbReference type="ChEBI" id="CHEBI:43474"/>
        <dbReference type="ChEBI" id="CHEBI:456216"/>
        <dbReference type="EC" id="3.6.4.12"/>
    </reaction>
</comment>
<dbReference type="GO" id="GO:0005634">
    <property type="term" value="C:nucleus"/>
    <property type="evidence" value="ECO:0007669"/>
    <property type="project" value="UniProtKB-SubCell"/>
</dbReference>
<comment type="subcellular location">
    <subcellularLocation>
        <location evidence="1">Nucleus</location>
    </subcellularLocation>
</comment>
<evidence type="ECO:0000313" key="14">
    <source>
        <dbReference type="EMBL" id="EZG72974.1"/>
    </source>
</evidence>
<proteinExistence type="inferred from homology"/>
<evidence type="ECO:0000256" key="7">
    <source>
        <dbReference type="ARBA" id="ARBA00022840"/>
    </source>
</evidence>
<evidence type="ECO:0000313" key="15">
    <source>
        <dbReference type="Proteomes" id="UP000019763"/>
    </source>
</evidence>
<dbReference type="GO" id="GO:1902975">
    <property type="term" value="P:mitotic DNA replication initiation"/>
    <property type="evidence" value="ECO:0007669"/>
    <property type="project" value="TreeGrafter"/>
</dbReference>
<dbReference type="InterPro" id="IPR001208">
    <property type="entry name" value="MCM_dom"/>
</dbReference>
<keyword evidence="15" id="KW-1185">Reference proteome</keyword>
<evidence type="ECO:0000256" key="9">
    <source>
        <dbReference type="ARBA" id="ARBA00023242"/>
    </source>
</evidence>
<feature type="domain" description="MCM C-terminal AAA(+) ATPase" evidence="13">
    <location>
        <begin position="360"/>
        <end position="569"/>
    </location>
</feature>
<comment type="caution">
    <text evidence="14">The sequence shown here is derived from an EMBL/GenBank/DDBJ whole genome shotgun (WGS) entry which is preliminary data.</text>
</comment>
<reference evidence="14" key="1">
    <citation type="submission" date="2013-12" db="EMBL/GenBank/DDBJ databases">
        <authorList>
            <person name="Omoto C.K."/>
            <person name="Sibley D."/>
            <person name="Venepally P."/>
            <person name="Hadjithomas M."/>
            <person name="Karamycheva S."/>
            <person name="Brunk B."/>
            <person name="Roos D."/>
            <person name="Caler E."/>
            <person name="Lorenzi H."/>
        </authorList>
    </citation>
    <scope>NUCLEOTIDE SEQUENCE</scope>
</reference>
<dbReference type="Pfam" id="PF17855">
    <property type="entry name" value="MCM_lid"/>
    <property type="match status" value="1"/>
</dbReference>
<dbReference type="InterPro" id="IPR041562">
    <property type="entry name" value="MCM_lid"/>
</dbReference>
<gene>
    <name evidence="14" type="ORF">GNI_049510</name>
</gene>
<comment type="similarity">
    <text evidence="2 10">Belongs to the MCM family.</text>
</comment>
<evidence type="ECO:0000259" key="13">
    <source>
        <dbReference type="PROSITE" id="PS50051"/>
    </source>
</evidence>
<evidence type="ECO:0000256" key="11">
    <source>
        <dbReference type="RuleBase" id="RU368062"/>
    </source>
</evidence>
<dbReference type="InterPro" id="IPR018525">
    <property type="entry name" value="MCM_CS"/>
</dbReference>
<dbReference type="SMART" id="SM00350">
    <property type="entry name" value="MCM"/>
    <property type="match status" value="1"/>
</dbReference>
<sequence>MAAAAAIIPAQERGGIAGGGRSWSQLQDVEGELRREFAAWVRTARFEDVAEDELEMAEQECGASGQGGYYYRVLECLCRGSRKVRACKRSPRSGFVSVIFSFNHLSQGAAAVKKWVLEYPVDTSLLIDDELKRLVSEELLPATQIALPPFIGLRSSFCHHPKPTAIRQLCASKDVETLVCITGVCLRLSSVIPEMQVAVFRCTGKASRNFQYVLCNHEVSVPVIAGTVAEPQVCEACQGRKTLTLAHDKCVFASRQVCKLQELPDQVPEGEPPQMLFVYLYDNYVECCRPGDVIAVTGVYRTVETRVNPRTRNLKKVHKISIDAFSVSTEGTNVFDVDVNRPFAPSFVGDAHRLAADPGCYERLVCSFAPDIWGMADVKKGLLCQLFGGLTEHVDGEGSRMQSRGELHVLLCGDPAVAKSQLLRYVNKLATRSVYVVGRGTTSAGLTASVTRDPETKEFVMESGAVVLSDRGVCCIDEFDKMNDHTRAILHEVMEQQTVSFAKAGIVCSLNARTAILASANPIGSRYDTKKSVVENINLPASLMSRFDLIFLCLDLRTDENDERLSRHICRLFRETPNAQPEVVHLGMNEPSGRNGRDHRMEAEPRSAPESSSGGVLSPAFFAQYVTYARSTCRPEMSGEAETALVEAYVGLRGVGGRNPVGTPRQLDSLVRLATALAKMELAREVRARHVREAARLIRAATYEALTDAATGKLDFDQLTTGKSHSQRLREKVLCNKVLDLLDAVKPDGLSREDLGLRVDEYLARCLRGEETSLVDTRNRVDGVDPQVVFAPVRMREVADIVALLERTRKIGPISGQRYTIIN</sequence>
<dbReference type="GO" id="GO:0016787">
    <property type="term" value="F:hydrolase activity"/>
    <property type="evidence" value="ECO:0007669"/>
    <property type="project" value="UniProtKB-KW"/>
</dbReference>
<dbReference type="InterPro" id="IPR012340">
    <property type="entry name" value="NA-bd_OB-fold"/>
</dbReference>
<dbReference type="GO" id="GO:0005524">
    <property type="term" value="F:ATP binding"/>
    <property type="evidence" value="ECO:0007669"/>
    <property type="project" value="UniProtKB-UniRule"/>
</dbReference>
<dbReference type="GO" id="GO:0042555">
    <property type="term" value="C:MCM complex"/>
    <property type="evidence" value="ECO:0007669"/>
    <property type="project" value="UniProtKB-UniRule"/>
</dbReference>
<evidence type="ECO:0000256" key="6">
    <source>
        <dbReference type="ARBA" id="ARBA00022806"/>
    </source>
</evidence>
<dbReference type="PANTHER" id="PTHR11630:SF66">
    <property type="entry name" value="DNA REPLICATION LICENSING FACTOR MCM4"/>
    <property type="match status" value="1"/>
</dbReference>
<dbReference type="FunFam" id="2.20.28.10:FF:000003">
    <property type="entry name" value="DNA helicase"/>
    <property type="match status" value="1"/>
</dbReference>
<keyword evidence="5 11" id="KW-0378">Hydrolase</keyword>
<dbReference type="eggNOG" id="KOG0478">
    <property type="taxonomic scope" value="Eukaryota"/>
</dbReference>
<dbReference type="GO" id="GO:0003697">
    <property type="term" value="F:single-stranded DNA binding"/>
    <property type="evidence" value="ECO:0007669"/>
    <property type="project" value="TreeGrafter"/>
</dbReference>
<keyword evidence="7 10" id="KW-0067">ATP-binding</keyword>
<dbReference type="GeneID" id="22911791"/>
<dbReference type="PROSITE" id="PS50051">
    <property type="entry name" value="MCM_2"/>
    <property type="match status" value="1"/>
</dbReference>
<dbReference type="EC" id="3.6.4.12" evidence="11"/>
<name>A0A023B9G8_GRENI</name>
<dbReference type="InterPro" id="IPR033762">
    <property type="entry name" value="MCM_OB"/>
</dbReference>
<dbReference type="PANTHER" id="PTHR11630">
    <property type="entry name" value="DNA REPLICATION LICENSING FACTOR MCM FAMILY MEMBER"/>
    <property type="match status" value="1"/>
</dbReference>
<dbReference type="GO" id="GO:0017116">
    <property type="term" value="F:single-stranded DNA helicase activity"/>
    <property type="evidence" value="ECO:0007669"/>
    <property type="project" value="TreeGrafter"/>
</dbReference>
<dbReference type="OMA" id="AFFKCNV"/>
<keyword evidence="8 10" id="KW-0238">DNA-binding</keyword>
<dbReference type="VEuPathDB" id="CryptoDB:GNI_049510"/>
<dbReference type="SUPFAM" id="SSF50249">
    <property type="entry name" value="Nucleic acid-binding proteins"/>
    <property type="match status" value="1"/>
</dbReference>
<dbReference type="Gene3D" id="2.20.28.10">
    <property type="match status" value="1"/>
</dbReference>
<dbReference type="Pfam" id="PF17207">
    <property type="entry name" value="MCM_OB"/>
    <property type="match status" value="1"/>
</dbReference>
<evidence type="ECO:0000256" key="12">
    <source>
        <dbReference type="SAM" id="MobiDB-lite"/>
    </source>
</evidence>
<keyword evidence="4 10" id="KW-0547">Nucleotide-binding</keyword>
<feature type="region of interest" description="Disordered" evidence="12">
    <location>
        <begin position="584"/>
        <end position="614"/>
    </location>
</feature>
<dbReference type="PRINTS" id="PR01660">
    <property type="entry name" value="MCMPROTEIN4"/>
</dbReference>
<dbReference type="Gene3D" id="2.40.50.140">
    <property type="entry name" value="Nucleic acid-binding proteins"/>
    <property type="match status" value="1"/>
</dbReference>
<dbReference type="Pfam" id="PF00493">
    <property type="entry name" value="MCM"/>
    <property type="match status" value="1"/>
</dbReference>
<dbReference type="InterPro" id="IPR027417">
    <property type="entry name" value="P-loop_NTPase"/>
</dbReference>
<dbReference type="InterPro" id="IPR008047">
    <property type="entry name" value="MCM_4"/>
</dbReference>
<dbReference type="PROSITE" id="PS00847">
    <property type="entry name" value="MCM_1"/>
    <property type="match status" value="1"/>
</dbReference>
<dbReference type="EMBL" id="AFNH02000384">
    <property type="protein sequence ID" value="EZG72974.1"/>
    <property type="molecule type" value="Genomic_DNA"/>
</dbReference>
<dbReference type="GO" id="GO:0000727">
    <property type="term" value="P:double-strand break repair via break-induced replication"/>
    <property type="evidence" value="ECO:0007669"/>
    <property type="project" value="TreeGrafter"/>
</dbReference>
<evidence type="ECO:0000256" key="8">
    <source>
        <dbReference type="ARBA" id="ARBA00023125"/>
    </source>
</evidence>
<dbReference type="GO" id="GO:0006271">
    <property type="term" value="P:DNA strand elongation involved in DNA replication"/>
    <property type="evidence" value="ECO:0007669"/>
    <property type="project" value="TreeGrafter"/>
</dbReference>
<keyword evidence="6 11" id="KW-0347">Helicase</keyword>
<dbReference type="PRINTS" id="PR01657">
    <property type="entry name" value="MCMFAMILY"/>
</dbReference>
<feature type="compositionally biased region" description="Basic and acidic residues" evidence="12">
    <location>
        <begin position="595"/>
        <end position="607"/>
    </location>
</feature>
<dbReference type="OrthoDB" id="10251574at2759"/>
<evidence type="ECO:0000256" key="3">
    <source>
        <dbReference type="ARBA" id="ARBA00022705"/>
    </source>
</evidence>
<dbReference type="Gene3D" id="3.40.50.300">
    <property type="entry name" value="P-loop containing nucleotide triphosphate hydrolases"/>
    <property type="match status" value="1"/>
</dbReference>
<evidence type="ECO:0000256" key="2">
    <source>
        <dbReference type="ARBA" id="ARBA00008010"/>
    </source>
</evidence>
<dbReference type="RefSeq" id="XP_011129669.1">
    <property type="nucleotide sequence ID" value="XM_011131367.1"/>
</dbReference>
<keyword evidence="9 11" id="KW-0539">Nucleus</keyword>
<evidence type="ECO:0000256" key="10">
    <source>
        <dbReference type="RuleBase" id="RU004070"/>
    </source>
</evidence>
<protein>
    <recommendedName>
        <fullName evidence="11">DNA replication licensing factor MCM4</fullName>
        <ecNumber evidence="11">3.6.4.12</ecNumber>
    </recommendedName>
</protein>
<accession>A0A023B9G8</accession>
<comment type="function">
    <text evidence="11">Acts as component of the MCM2-7 complex (MCM complex) which is the replicative helicase essential for 'once per cell cycle' DNA replication initiation and elongation in eukaryotic cells. The active ATPase sites in the MCM2-7 ring are formed through the interaction surfaces of two neighboring subunits such that a critical structure of a conserved arginine finger motif is provided in trans relative to the ATP-binding site of the Walker A box of the adjacent subunit. The six ATPase active sites, however, are likely to contribute differentially to the complex helicase activity.</text>
</comment>
<evidence type="ECO:0000256" key="5">
    <source>
        <dbReference type="ARBA" id="ARBA00022801"/>
    </source>
</evidence>
<evidence type="ECO:0000256" key="1">
    <source>
        <dbReference type="ARBA" id="ARBA00004123"/>
    </source>
</evidence>
<comment type="subunit">
    <text evidence="11">Component of the MCM2-7 complex.</text>
</comment>
<organism evidence="14 15">
    <name type="scientific">Gregarina niphandrodes</name>
    <name type="common">Septate eugregarine</name>
    <dbReference type="NCBI Taxonomy" id="110365"/>
    <lineage>
        <taxon>Eukaryota</taxon>
        <taxon>Sar</taxon>
        <taxon>Alveolata</taxon>
        <taxon>Apicomplexa</taxon>
        <taxon>Conoidasida</taxon>
        <taxon>Gregarinasina</taxon>
        <taxon>Eugregarinorida</taxon>
        <taxon>Gregarinidae</taxon>
        <taxon>Gregarina</taxon>
    </lineage>
</organism>
<dbReference type="AlphaFoldDB" id="A0A023B9G8"/>